<feature type="compositionally biased region" description="Polar residues" evidence="11">
    <location>
        <begin position="1538"/>
        <end position="1557"/>
    </location>
</feature>
<evidence type="ECO:0000256" key="9">
    <source>
        <dbReference type="PROSITE-ProRule" id="PRU00091"/>
    </source>
</evidence>
<feature type="compositionally biased region" description="Polar residues" evidence="11">
    <location>
        <begin position="290"/>
        <end position="303"/>
    </location>
</feature>
<feature type="region of interest" description="Disordered" evidence="11">
    <location>
        <begin position="1828"/>
        <end position="1854"/>
    </location>
</feature>
<organism evidence="14 15">
    <name type="scientific">Fasciola hepatica</name>
    <name type="common">Liver fluke</name>
    <dbReference type="NCBI Taxonomy" id="6192"/>
    <lineage>
        <taxon>Eukaryota</taxon>
        <taxon>Metazoa</taxon>
        <taxon>Spiralia</taxon>
        <taxon>Lophotrochozoa</taxon>
        <taxon>Platyhelminthes</taxon>
        <taxon>Trematoda</taxon>
        <taxon>Digenea</taxon>
        <taxon>Plagiorchiida</taxon>
        <taxon>Echinostomata</taxon>
        <taxon>Echinostomatoidea</taxon>
        <taxon>Fasciolidae</taxon>
        <taxon>Fasciola</taxon>
    </lineage>
</organism>
<sequence length="2664" mass="296280">MKSDEPKYVTFGVPDFEETREKKSFFGKVLSKFKGIFGSVTSLFAVESNPEGRSPFVSEQNEESLKEGFLAEQLDEDRCSCQHSPATDDRLQCSQPLVSRNSTSETGASSLVGRLSFPFRDDLGEVKCQELPSDRRYWMLDQSCPQCFECGCRFTALRRKHHCRVCGRIFCHQCSNQFLEGQLIGLCGPQRACNYCALTLRAQVELAKASRSIKKPVTYSAYQEKQDSVSLSANSTEGNSGNRSMQQVERSSKGSSDIWSRISQTATKSGVVGAKQLLSAVNLGSTTKQTVEPSKSFTGTAEPSSDVFPRFSATKSPVLHRKRFTPPGQPSSLRASWSIKTSPLNANLTGKQLPTFPPGLLRLDLDSDFLDRSSMCTMDKQCGAVEHACTDLDDEQIVALWERTVECYVNAALENEVLIDIENQIGTGSMALSNIHLNTKELQLVVVKHNERKICCASGLSLVYWLVSNVDEMDHCRWRARSACQRFMDLSLLLDLNQPKRMTFRDDFTPYELRPVRSPVTLSPCNLERRVSWPATTVPTSRVMVTSNFDEPDWLREIEDFSSRVPSELSSGRHRSPVTNDEEIANRHISSTRSPDRCTKKPSHTFELGEDVRPPLDSSCSSPVTCHHSTSNPPVNSESVSVVRVRRAIPVAEEIPKFASKYSELTESMRLAYDEHIWGLVKQDARDNNISDRWTTSIFSLARSVCQTVSFDLRSSGIRIPTTSETEKETSELSDPPNQTAKRNRTVYSPMDIRHYVHVKKLLDDSDAECEIFPGTILTKRPTHRFMPTVLHYPRILLLSCSIDYQRTLTKMTWLDSQIMQEEEYLSNCVSKLLCLRPKVIFVGGGVSHAAQMFLLKAGVTLFSNVKQSVLKRIARITGAEILESVDRLVSDGFSKGNSQRPVTQLGICQQFQVKQVALPDGTVKFLTLIKRSIQDSSSMNSVPADSRALLARNNTMELTVVLHGPDLSELKRVKRCLLYAIYLCYNTKLELSFAYNSFIFWPSDKCLSRAISDNKSSSRDLAPVHSAFPAVTTGDDVSWLSSTKSASRANVANTESVTLADLLTNRLYSSSPAVHVCLPFLASPEGRNVPLAAYYTYVIEWPFGRKLNDLLKRKLKVMRAEMYALNQERKSRLNSILMEQKTYTGQLCDHPFVTCHLGVSESVPTDRGGNLQIRRSSTALRYLISGTDQLLPLALSKEDEECYVDFKARAFAVTAEGSDERLQSMSRLWAGKGNLFSGIWNQFLDSFENPAQQRSNVAAPPSNLANGLQQVRRLERSILDPRSHQFFSFLTTMYTSKSFMWPESCVPPWIATVEFYGLQDLPLGLFLEKCCFTQQHCRHPHCEVPMTEHVQRFVQTTGSVQLVIRKLNQDPPRPCITFNATTNTTNTEVTDGPEPNKSRPDSRIQMWLACPYCRSNSPTVYLSADTWHYSFVKFLDSLINTPANQGRCALHAPVVSVAEPASGNNKTDNMTSESTTVKAVQQIEPTLQLTCTHSAYKTMQHCFAFERKLAMFKFQPVIVYEVVMPPNEIRIYHPSATVSSAPESTTKAQQSLSFSASDPVVGGKANEIPTDETTRGDSTVPQRMNNKSTTVALPSSSFLYSEAMDVLEKYYHVYAAVKSHLITLQQDNVNSDLFPTLKTLVYLLETDSRKAYMDVRAELLHYLFHPDGKMRIASTLVPFTSAEKQMTSVRSVSSFTQLATDLPKNKQSATEELDSSDTIPLFSLTAGVVQSPLVASRFDTATLFQSPILRVRDPANTNSTATGWNVGLAEDWCGLVGGLDTVDRSTMAQTLINELKRWIYGFVTDWNLRCTEFESLVKRAEKSAKEVRKKVPSGGAGGLISPHPPSRSRKSSTLDMGLLANDGPAGSNPTLLVADVPSVDQANSVRSTRSLIIPSETGLQSNGTFNKSAAAPRLPNLLASDTDTSLPTCPLADTLRRRADFADSDTQIASTSVLNSDICSEFAARNVAAIVVSSVDDSSSRRQSRNDLVEKRQRLSVLDPLHLKAVYQNSESENGSGVPSPQSVRKFLLVPETSVQTVTSGSSISASSGMRRLIHTLLPSSAEPKPFDEPFPPHEHPQLSLADDINQTVFRRSQNASFLVQQAEASGSSARSPEYLQNLVQHLRFSVPDVLVNDRELTSIIAYALSTYEYERHLVDLHAVGTTRSSMNVSVQIGQCALLESGCKRKESSGHPSPVSSVATMRNNIQSSVISDKDAVLPNSARSSVISSRSTEHPLTNSVSKKSFTSSTTSTTHANHMRKSSENNNLSAAPSQNPPVSGQLINGIGVPTASGSERNGPSSSRHIKIQFSDSATQFFCCVYYASEFFRLRQLLLPQGDVGFIRSLSRCYQWDARGGKSGSLFMKTSDERFIVKELSSIEMKTFHEISKQYFDYLIGAALEQRLCVLSRILGVFHVGFKNSISGEAHRFDVLVMENLFHDRPKLRFIYDLKGSLRKRLADEESNVRYPNETGDIGGNVLGVGDSSSGFGSKTDIFEVRTHDQQRPDPMVAESGHASGTDGQPRAQKHVPVLLDQNLLNASVDSPLYLRVHSKNALSHCLQVDTAFLTNLFIMDYSLLVGVDPTTNQLVIGLIDYLRKFTLDKRLEMLIKQTITSAQGPMPTILTPDLYRERFLFQMDSYFPLVPDQWYDSLAEHVEAWRVAPVQST</sequence>
<dbReference type="InterPro" id="IPR027483">
    <property type="entry name" value="PInositol-4-P-4/5-kinase_C_sf"/>
</dbReference>
<feature type="region of interest" description="Disordered" evidence="11">
    <location>
        <begin position="2498"/>
        <end position="2521"/>
    </location>
</feature>
<comment type="caution">
    <text evidence="14">The sequence shown here is derived from an EMBL/GenBank/DDBJ whole genome shotgun (WGS) entry which is preliminary data.</text>
</comment>
<dbReference type="EMBL" id="JXXN02003692">
    <property type="protein sequence ID" value="THD21273.1"/>
    <property type="molecule type" value="Genomic_DNA"/>
</dbReference>
<evidence type="ECO:0000256" key="6">
    <source>
        <dbReference type="ARBA" id="ARBA00022777"/>
    </source>
</evidence>
<accession>A0A4E0R1K2</accession>
<dbReference type="Gene3D" id="3.30.40.10">
    <property type="entry name" value="Zinc/RING finger domain, C3HC4 (zinc finger)"/>
    <property type="match status" value="1"/>
</dbReference>
<keyword evidence="3" id="KW-0479">Metal-binding</keyword>
<evidence type="ECO:0000313" key="14">
    <source>
        <dbReference type="EMBL" id="THD21273.1"/>
    </source>
</evidence>
<feature type="compositionally biased region" description="Low complexity" evidence="11">
    <location>
        <begin position="2237"/>
        <end position="2253"/>
    </location>
</feature>
<dbReference type="Gene3D" id="3.50.7.10">
    <property type="entry name" value="GroEL"/>
    <property type="match status" value="1"/>
</dbReference>
<keyword evidence="8 10" id="KW-0067">ATP-binding</keyword>
<evidence type="ECO:0000256" key="2">
    <source>
        <dbReference type="ARBA" id="ARBA00022679"/>
    </source>
</evidence>
<feature type="region of interest" description="Disordered" evidence="11">
    <location>
        <begin position="1380"/>
        <end position="1401"/>
    </location>
</feature>
<dbReference type="PANTHER" id="PTHR45748">
    <property type="entry name" value="1-PHOSPHATIDYLINOSITOL 3-PHOSPHATE 5-KINASE-RELATED"/>
    <property type="match status" value="1"/>
</dbReference>
<dbReference type="SUPFAM" id="SSF56104">
    <property type="entry name" value="SAICAR synthase-like"/>
    <property type="match status" value="2"/>
</dbReference>
<dbReference type="GO" id="GO:0000285">
    <property type="term" value="F:1-phosphatidylinositol-3-phosphate 5-kinase activity"/>
    <property type="evidence" value="ECO:0007669"/>
    <property type="project" value="UniProtKB-EC"/>
</dbReference>
<dbReference type="InterPro" id="IPR044769">
    <property type="entry name" value="PIKfyve_PIPKc"/>
</dbReference>
<dbReference type="InterPro" id="IPR013083">
    <property type="entry name" value="Znf_RING/FYVE/PHD"/>
</dbReference>
<evidence type="ECO:0000256" key="5">
    <source>
        <dbReference type="ARBA" id="ARBA00022771"/>
    </source>
</evidence>
<dbReference type="InterPro" id="IPR002498">
    <property type="entry name" value="PInositol-4-P-4/5-kinase_core"/>
</dbReference>
<evidence type="ECO:0000259" key="12">
    <source>
        <dbReference type="PROSITE" id="PS50178"/>
    </source>
</evidence>
<evidence type="ECO:0000256" key="10">
    <source>
        <dbReference type="PROSITE-ProRule" id="PRU00781"/>
    </source>
</evidence>
<dbReference type="CDD" id="cd17300">
    <property type="entry name" value="PIPKc_PIKfyve"/>
    <property type="match status" value="1"/>
</dbReference>
<protein>
    <recommendedName>
        <fullName evidence="1">1-phosphatidylinositol-3-phosphate 5-kinase</fullName>
        <ecNumber evidence="1">2.7.1.150</ecNumber>
    </recommendedName>
</protein>
<evidence type="ECO:0000256" key="3">
    <source>
        <dbReference type="ARBA" id="ARBA00022723"/>
    </source>
</evidence>
<evidence type="ECO:0000256" key="1">
    <source>
        <dbReference type="ARBA" id="ARBA00012009"/>
    </source>
</evidence>
<feature type="region of interest" description="Disordered" evidence="11">
    <location>
        <begin position="230"/>
        <end position="257"/>
    </location>
</feature>
<keyword evidence="4 10" id="KW-0547">Nucleotide-binding</keyword>
<proteinExistence type="predicted"/>
<dbReference type="SUPFAM" id="SSF52029">
    <property type="entry name" value="GroEL apical domain-like"/>
    <property type="match status" value="1"/>
</dbReference>
<dbReference type="InterPro" id="IPR000306">
    <property type="entry name" value="Znf_FYVE"/>
</dbReference>
<keyword evidence="5 9" id="KW-0863">Zinc-finger</keyword>
<feature type="domain" description="FYVE-type" evidence="12">
    <location>
        <begin position="141"/>
        <end position="201"/>
    </location>
</feature>
<feature type="region of interest" description="Disordered" evidence="11">
    <location>
        <begin position="2222"/>
        <end position="2302"/>
    </location>
</feature>
<dbReference type="InterPro" id="IPR027484">
    <property type="entry name" value="PInositol-4-P-5-kinase_N"/>
</dbReference>
<dbReference type="InterPro" id="IPR027409">
    <property type="entry name" value="GroEL-like_apical_dom_sf"/>
</dbReference>
<dbReference type="SMART" id="SM00064">
    <property type="entry name" value="FYVE"/>
    <property type="match status" value="1"/>
</dbReference>
<feature type="region of interest" description="Disordered" evidence="11">
    <location>
        <begin position="720"/>
        <end position="744"/>
    </location>
</feature>
<dbReference type="GO" id="GO:0010008">
    <property type="term" value="C:endosome membrane"/>
    <property type="evidence" value="ECO:0007669"/>
    <property type="project" value="TreeGrafter"/>
</dbReference>
<evidence type="ECO:0000256" key="7">
    <source>
        <dbReference type="ARBA" id="ARBA00022833"/>
    </source>
</evidence>
<dbReference type="InterPro" id="IPR017455">
    <property type="entry name" value="Znf_FYVE-rel"/>
</dbReference>
<feature type="region of interest" description="Disordered" evidence="11">
    <location>
        <begin position="1538"/>
        <end position="1585"/>
    </location>
</feature>
<evidence type="ECO:0000256" key="4">
    <source>
        <dbReference type="ARBA" id="ARBA00022741"/>
    </source>
</evidence>
<dbReference type="PANTHER" id="PTHR45748:SF7">
    <property type="entry name" value="1-PHOSPHATIDYLINOSITOL 3-PHOSPHATE 5-KINASE-RELATED"/>
    <property type="match status" value="1"/>
</dbReference>
<keyword evidence="6 10" id="KW-0418">Kinase</keyword>
<dbReference type="PROSITE" id="PS51455">
    <property type="entry name" value="PIPK"/>
    <property type="match status" value="1"/>
</dbReference>
<dbReference type="InterPro" id="IPR002423">
    <property type="entry name" value="Cpn60/GroEL/TCP-1"/>
</dbReference>
<dbReference type="EC" id="2.7.1.150" evidence="1"/>
<gene>
    <name evidence="14" type="ORF">D915_007912</name>
</gene>
<evidence type="ECO:0000256" key="8">
    <source>
        <dbReference type="ARBA" id="ARBA00022840"/>
    </source>
</evidence>
<feature type="domain" description="PIPK" evidence="13">
    <location>
        <begin position="2247"/>
        <end position="2638"/>
    </location>
</feature>
<dbReference type="Gene3D" id="3.30.810.10">
    <property type="entry name" value="2-Layer Sandwich"/>
    <property type="match status" value="1"/>
</dbReference>
<dbReference type="Proteomes" id="UP000230066">
    <property type="component" value="Unassembled WGS sequence"/>
</dbReference>
<keyword evidence="15" id="KW-1185">Reference proteome</keyword>
<dbReference type="Pfam" id="PF01363">
    <property type="entry name" value="FYVE"/>
    <property type="match status" value="1"/>
</dbReference>
<feature type="compositionally biased region" description="Polar residues" evidence="11">
    <location>
        <begin position="2290"/>
        <end position="2301"/>
    </location>
</feature>
<dbReference type="FunFam" id="3.50.7.10:FF:000007">
    <property type="entry name" value="1-phosphatidylinositol 3-phosphate 5-kinase isoform X1"/>
    <property type="match status" value="1"/>
</dbReference>
<dbReference type="GO" id="GO:0046854">
    <property type="term" value="P:phosphatidylinositol phosphate biosynthetic process"/>
    <property type="evidence" value="ECO:0007669"/>
    <property type="project" value="TreeGrafter"/>
</dbReference>
<evidence type="ECO:0000256" key="11">
    <source>
        <dbReference type="SAM" id="MobiDB-lite"/>
    </source>
</evidence>
<evidence type="ECO:0000259" key="13">
    <source>
        <dbReference type="PROSITE" id="PS51455"/>
    </source>
</evidence>
<dbReference type="PROSITE" id="PS50178">
    <property type="entry name" value="ZF_FYVE"/>
    <property type="match status" value="1"/>
</dbReference>
<dbReference type="GO" id="GO:0005524">
    <property type="term" value="F:ATP binding"/>
    <property type="evidence" value="ECO:0007669"/>
    <property type="project" value="UniProtKB-UniRule"/>
</dbReference>
<feature type="region of interest" description="Disordered" evidence="11">
    <location>
        <begin position="587"/>
        <end position="614"/>
    </location>
</feature>
<dbReference type="Pfam" id="PF01504">
    <property type="entry name" value="PIP5K"/>
    <property type="match status" value="1"/>
</dbReference>
<keyword evidence="7" id="KW-0862">Zinc</keyword>
<evidence type="ECO:0000313" key="15">
    <source>
        <dbReference type="Proteomes" id="UP000230066"/>
    </source>
</evidence>
<dbReference type="SUPFAM" id="SSF57903">
    <property type="entry name" value="FYVE/PHD zinc finger"/>
    <property type="match status" value="1"/>
</dbReference>
<feature type="compositionally biased region" description="Polar residues" evidence="11">
    <location>
        <begin position="2263"/>
        <end position="2281"/>
    </location>
</feature>
<dbReference type="Pfam" id="PF00118">
    <property type="entry name" value="Cpn60_TCP1"/>
    <property type="match status" value="1"/>
</dbReference>
<reference evidence="14" key="1">
    <citation type="submission" date="2019-03" db="EMBL/GenBank/DDBJ databases">
        <title>Improved annotation for the trematode Fasciola hepatica.</title>
        <authorList>
            <person name="Choi Y.-J."/>
            <person name="Martin J."/>
            <person name="Mitreva M."/>
        </authorList>
    </citation>
    <scope>NUCLEOTIDE SEQUENCE [LARGE SCALE GENOMIC DNA]</scope>
</reference>
<dbReference type="InterPro" id="IPR011011">
    <property type="entry name" value="Znf_FYVE_PHD"/>
</dbReference>
<feature type="region of interest" description="Disordered" evidence="11">
    <location>
        <begin position="290"/>
        <end position="309"/>
    </location>
</feature>
<feature type="compositionally biased region" description="Low complexity" evidence="11">
    <location>
        <begin position="1380"/>
        <end position="1391"/>
    </location>
</feature>
<name>A0A4E0R1K2_FASHE</name>
<dbReference type="SMART" id="SM00330">
    <property type="entry name" value="PIPKc"/>
    <property type="match status" value="1"/>
</dbReference>
<dbReference type="GO" id="GO:0008270">
    <property type="term" value="F:zinc ion binding"/>
    <property type="evidence" value="ECO:0007669"/>
    <property type="project" value="UniProtKB-KW"/>
</dbReference>
<keyword evidence="2 10" id="KW-0808">Transferase</keyword>
<dbReference type="Gene3D" id="3.30.800.10">
    <property type="entry name" value="Phosphatidylinositol Phosphate Kinase II Beta"/>
    <property type="match status" value="1"/>
</dbReference>